<feature type="coiled-coil region" evidence="1">
    <location>
        <begin position="181"/>
        <end position="229"/>
    </location>
</feature>
<proteinExistence type="predicted"/>
<feature type="compositionally biased region" description="Basic and acidic residues" evidence="2">
    <location>
        <begin position="332"/>
        <end position="347"/>
    </location>
</feature>
<evidence type="ECO:0000313" key="4">
    <source>
        <dbReference type="EMBL" id="CAH1129019.1"/>
    </source>
</evidence>
<sequence>MIRVIVLFYLFLITETNGKDLFEKEQDMLGKNLKPKPIPTTTEHLLNSKNPFIKHQKQIKERRKRAISPMYDNRQMNLNNQNEFLESQQKEIENKQPVCTKTNEEIVAEKQKLDQLKAEVQKLNELISLLKDQQTMMKKIGPENNVEVNALESSFLYKTIKMLEDERKNKQSSDSQINQELNRIKLNLQKTEDTLNKTQEILLSDRDREEVLENEIKRHNTDLKFLKVMMENLYDKTYSNKQKRLEPKIIKADDYEDNTTNTILGAMHMNRNPLESLQDQLEVTLRDNQQNTEKFLRHLAEEQDNIRRQLYFQNTRNGGRFQEGFMNNQRRSAPERLKKSQITRDSEQTDENQNNNMHRLLTMLSKQDNPSDVHQIPETNEQIKTNGSEFGRASSKSDDIDFKLKVIEILNKEGKSDEEKKEKQLQEGLLKLLKPEKKTTDSDEDALLALMTLLPKKTSSQSSLTKLIEALRPQGKSDDFEVDEELRQLQKAINSLKPKQDNFDLGNNRPAKDDSQNFQVRNNI</sequence>
<accession>A0A9P0DHM9</accession>
<dbReference type="OrthoDB" id="6784856at2759"/>
<feature type="signal peptide" evidence="3">
    <location>
        <begin position="1"/>
        <end position="18"/>
    </location>
</feature>
<name>A0A9P0DHM9_9CUCU</name>
<evidence type="ECO:0000256" key="2">
    <source>
        <dbReference type="SAM" id="MobiDB-lite"/>
    </source>
</evidence>
<organism evidence="4 5">
    <name type="scientific">Ceutorhynchus assimilis</name>
    <name type="common">cabbage seed weevil</name>
    <dbReference type="NCBI Taxonomy" id="467358"/>
    <lineage>
        <taxon>Eukaryota</taxon>
        <taxon>Metazoa</taxon>
        <taxon>Ecdysozoa</taxon>
        <taxon>Arthropoda</taxon>
        <taxon>Hexapoda</taxon>
        <taxon>Insecta</taxon>
        <taxon>Pterygota</taxon>
        <taxon>Neoptera</taxon>
        <taxon>Endopterygota</taxon>
        <taxon>Coleoptera</taxon>
        <taxon>Polyphaga</taxon>
        <taxon>Cucujiformia</taxon>
        <taxon>Curculionidae</taxon>
        <taxon>Ceutorhynchinae</taxon>
        <taxon>Ceutorhynchus</taxon>
    </lineage>
</organism>
<keyword evidence="3" id="KW-0732">Signal</keyword>
<feature type="chain" id="PRO_5040309208" evidence="3">
    <location>
        <begin position="19"/>
        <end position="524"/>
    </location>
</feature>
<keyword evidence="5" id="KW-1185">Reference proteome</keyword>
<evidence type="ECO:0000256" key="1">
    <source>
        <dbReference type="SAM" id="Coils"/>
    </source>
</evidence>
<feature type="region of interest" description="Disordered" evidence="2">
    <location>
        <begin position="498"/>
        <end position="524"/>
    </location>
</feature>
<feature type="region of interest" description="Disordered" evidence="2">
    <location>
        <begin position="318"/>
        <end position="354"/>
    </location>
</feature>
<reference evidence="4" key="1">
    <citation type="submission" date="2022-01" db="EMBL/GenBank/DDBJ databases">
        <authorList>
            <person name="King R."/>
        </authorList>
    </citation>
    <scope>NUCLEOTIDE SEQUENCE</scope>
</reference>
<dbReference type="AlphaFoldDB" id="A0A9P0DHM9"/>
<feature type="coiled-coil region" evidence="1">
    <location>
        <begin position="75"/>
        <end position="133"/>
    </location>
</feature>
<dbReference type="EMBL" id="OU892280">
    <property type="protein sequence ID" value="CAH1129019.1"/>
    <property type="molecule type" value="Genomic_DNA"/>
</dbReference>
<evidence type="ECO:0000313" key="5">
    <source>
        <dbReference type="Proteomes" id="UP001152799"/>
    </source>
</evidence>
<dbReference type="Proteomes" id="UP001152799">
    <property type="component" value="Chromosome 4"/>
</dbReference>
<protein>
    <submittedName>
        <fullName evidence="4">Uncharacterized protein</fullName>
    </submittedName>
</protein>
<gene>
    <name evidence="4" type="ORF">CEUTPL_LOCUS7734</name>
</gene>
<evidence type="ECO:0000256" key="3">
    <source>
        <dbReference type="SAM" id="SignalP"/>
    </source>
</evidence>
<keyword evidence="1" id="KW-0175">Coiled coil</keyword>